<comment type="subcellular location">
    <subcellularLocation>
        <location evidence="6">Cytoplasm</location>
    </subcellularLocation>
</comment>
<dbReference type="GO" id="GO:0006085">
    <property type="term" value="P:acetyl-CoA biosynthetic process"/>
    <property type="evidence" value="ECO:0007669"/>
    <property type="project" value="UniProtKB-UniRule"/>
</dbReference>
<evidence type="ECO:0000313" key="9">
    <source>
        <dbReference type="Proteomes" id="UP000503820"/>
    </source>
</evidence>
<dbReference type="PROSITE" id="PS01076">
    <property type="entry name" value="ACETATE_KINASE_2"/>
    <property type="match status" value="1"/>
</dbReference>
<evidence type="ECO:0000256" key="3">
    <source>
        <dbReference type="ARBA" id="ARBA00022741"/>
    </source>
</evidence>
<comment type="caution">
    <text evidence="8">The sequence shown here is derived from an EMBL/GenBank/DDBJ whole genome shotgun (WGS) entry which is preliminary data.</text>
</comment>
<dbReference type="InterPro" id="IPR000890">
    <property type="entry name" value="Aliphatic_acid_kin_short-chain"/>
</dbReference>
<feature type="binding site" evidence="6">
    <location>
        <begin position="335"/>
        <end position="339"/>
    </location>
    <ligand>
        <name>ATP</name>
        <dbReference type="ChEBI" id="CHEBI:30616"/>
    </ligand>
</feature>
<dbReference type="Gene3D" id="3.30.420.40">
    <property type="match status" value="2"/>
</dbReference>
<feature type="binding site" evidence="6">
    <location>
        <position position="95"/>
    </location>
    <ligand>
        <name>substrate</name>
    </ligand>
</feature>
<dbReference type="NCBIfam" id="TIGR00016">
    <property type="entry name" value="ackA"/>
    <property type="match status" value="1"/>
</dbReference>
<evidence type="ECO:0000256" key="2">
    <source>
        <dbReference type="ARBA" id="ARBA00022679"/>
    </source>
</evidence>
<evidence type="ECO:0000256" key="6">
    <source>
        <dbReference type="HAMAP-Rule" id="MF_00020"/>
    </source>
</evidence>
<keyword evidence="6" id="KW-0479">Metal-binding</keyword>
<dbReference type="PIRSF" id="PIRSF000722">
    <property type="entry name" value="Acetate_prop_kin"/>
    <property type="match status" value="1"/>
</dbReference>
<dbReference type="CDD" id="cd24010">
    <property type="entry name" value="ASKHA_NBD_AcK_PK"/>
    <property type="match status" value="1"/>
</dbReference>
<feature type="binding site" evidence="6">
    <location>
        <position position="7"/>
    </location>
    <ligand>
        <name>Mg(2+)</name>
        <dbReference type="ChEBI" id="CHEBI:18420"/>
    </ligand>
</feature>
<name>A0A7J0BT25_9BACT</name>
<evidence type="ECO:0000313" key="8">
    <source>
        <dbReference type="EMBL" id="GFM36322.1"/>
    </source>
</evidence>
<dbReference type="HAMAP" id="MF_00020">
    <property type="entry name" value="Acetate_kinase"/>
    <property type="match status" value="1"/>
</dbReference>
<dbReference type="PROSITE" id="PS01075">
    <property type="entry name" value="ACETATE_KINASE_1"/>
    <property type="match status" value="1"/>
</dbReference>
<keyword evidence="6" id="KW-0963">Cytoplasm</keyword>
<feature type="binding site" evidence="6">
    <location>
        <begin position="286"/>
        <end position="288"/>
    </location>
    <ligand>
        <name>ATP</name>
        <dbReference type="ChEBI" id="CHEBI:30616"/>
    </ligand>
</feature>
<keyword evidence="2 6" id="KW-0808">Transferase</keyword>
<dbReference type="PRINTS" id="PR00471">
    <property type="entry name" value="ACETATEKNASE"/>
</dbReference>
<feature type="active site" description="Proton donor/acceptor" evidence="6">
    <location>
        <position position="152"/>
    </location>
</feature>
<dbReference type="PANTHER" id="PTHR21060">
    <property type="entry name" value="ACETATE KINASE"/>
    <property type="match status" value="1"/>
</dbReference>
<dbReference type="InterPro" id="IPR004372">
    <property type="entry name" value="Ac/propionate_kinase"/>
</dbReference>
<gene>
    <name evidence="6 8" type="primary">ackA</name>
    <name evidence="8" type="ORF">DSM19430T_10060</name>
</gene>
<dbReference type="EMBL" id="BLVP01000005">
    <property type="protein sequence ID" value="GFM36322.1"/>
    <property type="molecule type" value="Genomic_DNA"/>
</dbReference>
<evidence type="ECO:0000256" key="5">
    <source>
        <dbReference type="ARBA" id="ARBA00022840"/>
    </source>
</evidence>
<accession>A0A7J0BT25</accession>
<dbReference type="EC" id="2.7.2.1" evidence="6"/>
<dbReference type="GO" id="GO:0005524">
    <property type="term" value="F:ATP binding"/>
    <property type="evidence" value="ECO:0007669"/>
    <property type="project" value="UniProtKB-KW"/>
</dbReference>
<feature type="binding site" evidence="6">
    <location>
        <position position="388"/>
    </location>
    <ligand>
        <name>Mg(2+)</name>
        <dbReference type="ChEBI" id="CHEBI:18420"/>
    </ligand>
</feature>
<feature type="site" description="Transition state stabilizer" evidence="6">
    <location>
        <position position="184"/>
    </location>
</feature>
<keyword evidence="3 6" id="KW-0547">Nucleotide-binding</keyword>
<feature type="binding site" evidence="6">
    <location>
        <position position="14"/>
    </location>
    <ligand>
        <name>ATP</name>
        <dbReference type="ChEBI" id="CHEBI:30616"/>
    </ligand>
</feature>
<dbReference type="GO" id="GO:0006083">
    <property type="term" value="P:acetate metabolic process"/>
    <property type="evidence" value="ECO:0007669"/>
    <property type="project" value="TreeGrafter"/>
</dbReference>
<evidence type="ECO:0000256" key="4">
    <source>
        <dbReference type="ARBA" id="ARBA00022777"/>
    </source>
</evidence>
<dbReference type="Pfam" id="PF00871">
    <property type="entry name" value="Acetate_kinase"/>
    <property type="match status" value="1"/>
</dbReference>
<dbReference type="PANTHER" id="PTHR21060:SF15">
    <property type="entry name" value="ACETATE KINASE-RELATED"/>
    <property type="match status" value="1"/>
</dbReference>
<comment type="similarity">
    <text evidence="1 6 7">Belongs to the acetokinase family.</text>
</comment>
<dbReference type="GO" id="GO:0008776">
    <property type="term" value="F:acetate kinase activity"/>
    <property type="evidence" value="ECO:0007669"/>
    <property type="project" value="UniProtKB-UniRule"/>
</dbReference>
<dbReference type="UniPathway" id="UPA00340">
    <property type="reaction ID" value="UER00458"/>
</dbReference>
<dbReference type="InterPro" id="IPR043129">
    <property type="entry name" value="ATPase_NBD"/>
</dbReference>
<dbReference type="Proteomes" id="UP000503820">
    <property type="component" value="Unassembled WGS sequence"/>
</dbReference>
<comment type="cofactor">
    <cofactor evidence="6">
        <name>Mg(2+)</name>
        <dbReference type="ChEBI" id="CHEBI:18420"/>
    </cofactor>
    <cofactor evidence="6">
        <name>Mn(2+)</name>
        <dbReference type="ChEBI" id="CHEBI:29035"/>
    </cofactor>
    <text evidence="6">Mg(2+). Can also accept Mn(2+).</text>
</comment>
<dbReference type="SUPFAM" id="SSF53067">
    <property type="entry name" value="Actin-like ATPase domain"/>
    <property type="match status" value="2"/>
</dbReference>
<feature type="binding site" evidence="6">
    <location>
        <begin position="212"/>
        <end position="216"/>
    </location>
    <ligand>
        <name>ATP</name>
        <dbReference type="ChEBI" id="CHEBI:30616"/>
    </ligand>
</feature>
<sequence length="402" mass="43763">MNVLVINSGSSSFKYQLIDMNTEASLCSGLVERIGETQGKLTHKVMPGTAEEKKFTVEQPFPDHVAGMKTVVDILTDPERGVIKDKSEIHAIGHRVVQGGETFSKSVVVDSVVRAAIHDNIPLAPLHNPANLSGIEVAQELFPGVPSVAVFDTEFHQTMPAKAYLYPLPTSLYKELKIRRYGFHGTSHRFVTKQAAKFLGKKADEVNLVTCHLGNGCSMAAVKNGQCIDTSMGMTPLAGLMMGTRCGDIDPAILPFLAENKGLTIKEIDAILNKESGLKGVCGMNDMRDIHTARLEKGDDKAQLAFEMFCYRIKQYIGAYIATVGPIDAVVFTAGVGENDEYMRAEVCKDMEHLGIEIDLEENNTRRGVARSISKGGKVQVLIIPTNEELEIAQATVDVLKG</sequence>
<dbReference type="InterPro" id="IPR023865">
    <property type="entry name" value="Aliphatic_acid_kinase_CS"/>
</dbReference>
<comment type="function">
    <text evidence="6">Catalyzes the formation of acetyl phosphate from acetate and ATP. Can also catalyze the reverse reaction.</text>
</comment>
<evidence type="ECO:0000256" key="1">
    <source>
        <dbReference type="ARBA" id="ARBA00008748"/>
    </source>
</evidence>
<dbReference type="RefSeq" id="WP_174409005.1">
    <property type="nucleotide sequence ID" value="NZ_BLVP01000005.1"/>
</dbReference>
<keyword evidence="6" id="KW-0460">Magnesium</keyword>
<comment type="subunit">
    <text evidence="6">Homodimer.</text>
</comment>
<protein>
    <recommendedName>
        <fullName evidence="6">Acetate kinase</fullName>
        <ecNumber evidence="6">2.7.2.1</ecNumber>
    </recommendedName>
    <alternativeName>
        <fullName evidence="6">Acetokinase</fullName>
    </alternativeName>
</protein>
<keyword evidence="9" id="KW-1185">Reference proteome</keyword>
<comment type="pathway">
    <text evidence="6">Metabolic intermediate biosynthesis; acetyl-CoA biosynthesis; acetyl-CoA from acetate: step 1/2.</text>
</comment>
<dbReference type="AlphaFoldDB" id="A0A7J0BT25"/>
<proteinExistence type="inferred from homology"/>
<keyword evidence="4 6" id="KW-0418">Kinase</keyword>
<dbReference type="GO" id="GO:0005737">
    <property type="term" value="C:cytoplasm"/>
    <property type="evidence" value="ECO:0007669"/>
    <property type="project" value="UniProtKB-SubCell"/>
</dbReference>
<dbReference type="GO" id="GO:0000287">
    <property type="term" value="F:magnesium ion binding"/>
    <property type="evidence" value="ECO:0007669"/>
    <property type="project" value="UniProtKB-UniRule"/>
</dbReference>
<keyword evidence="5 6" id="KW-0067">ATP-binding</keyword>
<feature type="site" description="Transition state stabilizer" evidence="6">
    <location>
        <position position="245"/>
    </location>
</feature>
<organism evidence="8 9">
    <name type="scientific">Desulfovibrio psychrotolerans</name>
    <dbReference type="NCBI Taxonomy" id="415242"/>
    <lineage>
        <taxon>Bacteria</taxon>
        <taxon>Pseudomonadati</taxon>
        <taxon>Thermodesulfobacteriota</taxon>
        <taxon>Desulfovibrionia</taxon>
        <taxon>Desulfovibrionales</taxon>
        <taxon>Desulfovibrionaceae</taxon>
        <taxon>Desulfovibrio</taxon>
    </lineage>
</organism>
<reference evidence="8 9" key="1">
    <citation type="submission" date="2020-05" db="EMBL/GenBank/DDBJ databases">
        <title>Draft genome sequence of Desulfovibrio psychrotolerans JS1T.</title>
        <authorList>
            <person name="Ueno A."/>
            <person name="Tamazawa S."/>
            <person name="Tamamura S."/>
            <person name="Murakami T."/>
            <person name="Kiyama T."/>
            <person name="Inomata H."/>
            <person name="Amano Y."/>
            <person name="Miyakawa K."/>
            <person name="Tamaki H."/>
            <person name="Naganuma T."/>
            <person name="Kaneko K."/>
        </authorList>
    </citation>
    <scope>NUCLEOTIDE SEQUENCE [LARGE SCALE GENOMIC DNA]</scope>
    <source>
        <strain evidence="8 9">JS1</strain>
    </source>
</reference>
<evidence type="ECO:0000256" key="7">
    <source>
        <dbReference type="RuleBase" id="RU003835"/>
    </source>
</evidence>
<comment type="catalytic activity">
    <reaction evidence="6">
        <text>acetate + ATP = acetyl phosphate + ADP</text>
        <dbReference type="Rhea" id="RHEA:11352"/>
        <dbReference type="ChEBI" id="CHEBI:22191"/>
        <dbReference type="ChEBI" id="CHEBI:30089"/>
        <dbReference type="ChEBI" id="CHEBI:30616"/>
        <dbReference type="ChEBI" id="CHEBI:456216"/>
        <dbReference type="EC" id="2.7.2.1"/>
    </reaction>
</comment>